<feature type="transmembrane region" description="Helical" evidence="6">
    <location>
        <begin position="104"/>
        <end position="123"/>
    </location>
</feature>
<feature type="transmembrane region" description="Helical" evidence="6">
    <location>
        <begin position="7"/>
        <end position="26"/>
    </location>
</feature>
<dbReference type="SUPFAM" id="SSF103473">
    <property type="entry name" value="MFS general substrate transporter"/>
    <property type="match status" value="1"/>
</dbReference>
<feature type="transmembrane region" description="Helical" evidence="6">
    <location>
        <begin position="144"/>
        <end position="166"/>
    </location>
</feature>
<feature type="domain" description="Major facilitator superfamily (MFS) profile" evidence="7">
    <location>
        <begin position="13"/>
        <end position="408"/>
    </location>
</feature>
<proteinExistence type="predicted"/>
<feature type="transmembrane region" description="Helical" evidence="6">
    <location>
        <begin position="172"/>
        <end position="193"/>
    </location>
</feature>
<dbReference type="InterPro" id="IPR011701">
    <property type="entry name" value="MFS"/>
</dbReference>
<feature type="transmembrane region" description="Helical" evidence="6">
    <location>
        <begin position="52"/>
        <end position="71"/>
    </location>
</feature>
<keyword evidence="9" id="KW-1185">Reference proteome</keyword>
<keyword evidence="4 6" id="KW-1133">Transmembrane helix</keyword>
<keyword evidence="2" id="KW-0813">Transport</keyword>
<keyword evidence="5 6" id="KW-0472">Membrane</keyword>
<evidence type="ECO:0000256" key="3">
    <source>
        <dbReference type="ARBA" id="ARBA00022692"/>
    </source>
</evidence>
<evidence type="ECO:0000313" key="9">
    <source>
        <dbReference type="Proteomes" id="UP001596505"/>
    </source>
</evidence>
<name>A0ABW2Q6P6_9BACL</name>
<feature type="transmembrane region" description="Helical" evidence="6">
    <location>
        <begin position="78"/>
        <end position="98"/>
    </location>
</feature>
<accession>A0ABW2Q6P6</accession>
<dbReference type="Gene3D" id="1.20.1250.20">
    <property type="entry name" value="MFS general substrate transporter like domains"/>
    <property type="match status" value="2"/>
</dbReference>
<dbReference type="InterPro" id="IPR050382">
    <property type="entry name" value="MFS_Na/Anion_cotransporter"/>
</dbReference>
<dbReference type="PROSITE" id="PS50850">
    <property type="entry name" value="MFS"/>
    <property type="match status" value="1"/>
</dbReference>
<feature type="transmembrane region" description="Helical" evidence="6">
    <location>
        <begin position="220"/>
        <end position="243"/>
    </location>
</feature>
<evidence type="ECO:0000256" key="5">
    <source>
        <dbReference type="ARBA" id="ARBA00023136"/>
    </source>
</evidence>
<feature type="transmembrane region" description="Helical" evidence="6">
    <location>
        <begin position="355"/>
        <end position="375"/>
    </location>
</feature>
<gene>
    <name evidence="8" type="ORF">ACFQRG_19825</name>
</gene>
<feature type="transmembrane region" description="Helical" evidence="6">
    <location>
        <begin position="316"/>
        <end position="343"/>
    </location>
</feature>
<organism evidence="8 9">
    <name type="scientific">Scopulibacillus cellulosilyticus</name>
    <dbReference type="NCBI Taxonomy" id="2665665"/>
    <lineage>
        <taxon>Bacteria</taxon>
        <taxon>Bacillati</taxon>
        <taxon>Bacillota</taxon>
        <taxon>Bacilli</taxon>
        <taxon>Bacillales</taxon>
        <taxon>Sporolactobacillaceae</taxon>
        <taxon>Scopulibacillus</taxon>
    </lineage>
</organism>
<evidence type="ECO:0000256" key="4">
    <source>
        <dbReference type="ARBA" id="ARBA00022989"/>
    </source>
</evidence>
<dbReference type="RefSeq" id="WP_380969407.1">
    <property type="nucleotide sequence ID" value="NZ_JBHTCO010000043.1"/>
</dbReference>
<feature type="transmembrane region" description="Helical" evidence="6">
    <location>
        <begin position="263"/>
        <end position="285"/>
    </location>
</feature>
<evidence type="ECO:0000259" key="7">
    <source>
        <dbReference type="PROSITE" id="PS50850"/>
    </source>
</evidence>
<dbReference type="Pfam" id="PF07690">
    <property type="entry name" value="MFS_1"/>
    <property type="match status" value="1"/>
</dbReference>
<keyword evidence="3 6" id="KW-0812">Transmembrane</keyword>
<feature type="transmembrane region" description="Helical" evidence="6">
    <location>
        <begin position="292"/>
        <end position="310"/>
    </location>
</feature>
<dbReference type="InterPro" id="IPR036259">
    <property type="entry name" value="MFS_trans_sf"/>
</dbReference>
<dbReference type="Proteomes" id="UP001596505">
    <property type="component" value="Unassembled WGS sequence"/>
</dbReference>
<dbReference type="InterPro" id="IPR020846">
    <property type="entry name" value="MFS_dom"/>
</dbReference>
<dbReference type="EMBL" id="JBHTCO010000043">
    <property type="protein sequence ID" value="MFC7395161.1"/>
    <property type="molecule type" value="Genomic_DNA"/>
</dbReference>
<dbReference type="PANTHER" id="PTHR11662:SF399">
    <property type="entry name" value="FI19708P1-RELATED"/>
    <property type="match status" value="1"/>
</dbReference>
<protein>
    <submittedName>
        <fullName evidence="8">MFS transporter</fullName>
    </submittedName>
</protein>
<evidence type="ECO:0000256" key="6">
    <source>
        <dbReference type="SAM" id="Phobius"/>
    </source>
</evidence>
<feature type="transmembrane region" description="Helical" evidence="6">
    <location>
        <begin position="381"/>
        <end position="402"/>
    </location>
</feature>
<comment type="subcellular location">
    <subcellularLocation>
        <location evidence="1">Cell membrane</location>
        <topology evidence="1">Multi-pass membrane protein</topology>
    </subcellularLocation>
</comment>
<evidence type="ECO:0000313" key="8">
    <source>
        <dbReference type="EMBL" id="MFC7395161.1"/>
    </source>
</evidence>
<reference evidence="9" key="1">
    <citation type="journal article" date="2019" name="Int. J. Syst. Evol. Microbiol.">
        <title>The Global Catalogue of Microorganisms (GCM) 10K type strain sequencing project: providing services to taxonomists for standard genome sequencing and annotation.</title>
        <authorList>
            <consortium name="The Broad Institute Genomics Platform"/>
            <consortium name="The Broad Institute Genome Sequencing Center for Infectious Disease"/>
            <person name="Wu L."/>
            <person name="Ma J."/>
        </authorList>
    </citation>
    <scope>NUCLEOTIDE SEQUENCE [LARGE SCALE GENOMIC DNA]</scope>
    <source>
        <strain evidence="9">CGMCC 1.16305</strain>
    </source>
</reference>
<evidence type="ECO:0000256" key="1">
    <source>
        <dbReference type="ARBA" id="ARBA00004651"/>
    </source>
</evidence>
<comment type="caution">
    <text evidence="8">The sequence shown here is derived from an EMBL/GenBank/DDBJ whole genome shotgun (WGS) entry which is preliminary data.</text>
</comment>
<evidence type="ECO:0000256" key="2">
    <source>
        <dbReference type="ARBA" id="ARBA00022448"/>
    </source>
</evidence>
<dbReference type="PANTHER" id="PTHR11662">
    <property type="entry name" value="SOLUTE CARRIER FAMILY 17"/>
    <property type="match status" value="1"/>
</dbReference>
<sequence>MTRSKSMIVNWIAVFSLLIILTIAYIDRVNVSVLITNHDFLNFFNIAHDRVAQGWLMTAFLVAYGIAAFILTPLYERFLGVKIGLLISVVIWGVMTIIAPITSVFLLLLIIRVILGLSEGPLFSLNTMFVSQVFPDSHRGKANAVWALGVSVGLAVGFPFISYLVYHFSWQSSYVALGILNLLIGMPLILIFINPNKHCLTKENHPDPKTQKKLGDIVKLALKTPGLLWLIIWEIVNTSYLWGTSSWLPSYLLDARGFSIEKMGILASLPFVVSLFSKLFSGYLIDHIKRKSVMWIIGGLGCLISILIAITTKSPIVSAVSIIVANGFWGIQGPVLPTTVQLLSRKESVGSTYGIINGTGNLVSAFVPIIMGALISISFSWGFALLIGAQFIAVICGIRMIFLIKRLNRVKVQESDAKPVQL</sequence>